<comment type="caution">
    <text evidence="1">The sequence shown here is derived from an EMBL/GenBank/DDBJ whole genome shotgun (WGS) entry which is preliminary data.</text>
</comment>
<evidence type="ECO:0000313" key="1">
    <source>
        <dbReference type="EMBL" id="KAI5427661.1"/>
    </source>
</evidence>
<organism evidence="1 2">
    <name type="scientific">Pisum sativum</name>
    <name type="common">Garden pea</name>
    <name type="synonym">Lathyrus oleraceus</name>
    <dbReference type="NCBI Taxonomy" id="3888"/>
    <lineage>
        <taxon>Eukaryota</taxon>
        <taxon>Viridiplantae</taxon>
        <taxon>Streptophyta</taxon>
        <taxon>Embryophyta</taxon>
        <taxon>Tracheophyta</taxon>
        <taxon>Spermatophyta</taxon>
        <taxon>Magnoliopsida</taxon>
        <taxon>eudicotyledons</taxon>
        <taxon>Gunneridae</taxon>
        <taxon>Pentapetalae</taxon>
        <taxon>rosids</taxon>
        <taxon>fabids</taxon>
        <taxon>Fabales</taxon>
        <taxon>Fabaceae</taxon>
        <taxon>Papilionoideae</taxon>
        <taxon>50 kb inversion clade</taxon>
        <taxon>NPAAA clade</taxon>
        <taxon>Hologalegina</taxon>
        <taxon>IRL clade</taxon>
        <taxon>Fabeae</taxon>
        <taxon>Lathyrus</taxon>
    </lineage>
</organism>
<gene>
    <name evidence="1" type="ORF">KIW84_032898</name>
</gene>
<name>A0A9D4XUI5_PEA</name>
<sequence>MSDTIVSIDNNKVVIDTRYAFNDYDNSPLKNVIDVIVNVVVLTAEIDPDNPMHDSFTHFKHKEVGCIINVYNDATKDGNEDASEDLNEDGFTASSIVEHDVNELVTNIFDFIDDNGEINEYVVKCVRMSNEGKKLPKSTPHVPFENVSFNYEESIVKWNFVYHMRITLDKELYAETLKFSEIMELLSEDWLLKIVIHF</sequence>
<evidence type="ECO:0000313" key="2">
    <source>
        <dbReference type="Proteomes" id="UP001058974"/>
    </source>
</evidence>
<accession>A0A9D4XUI5</accession>
<keyword evidence="2" id="KW-1185">Reference proteome</keyword>
<reference evidence="1 2" key="1">
    <citation type="journal article" date="2022" name="Nat. Genet.">
        <title>Improved pea reference genome and pan-genome highlight genomic features and evolutionary characteristics.</title>
        <authorList>
            <person name="Yang T."/>
            <person name="Liu R."/>
            <person name="Luo Y."/>
            <person name="Hu S."/>
            <person name="Wang D."/>
            <person name="Wang C."/>
            <person name="Pandey M.K."/>
            <person name="Ge S."/>
            <person name="Xu Q."/>
            <person name="Li N."/>
            <person name="Li G."/>
            <person name="Huang Y."/>
            <person name="Saxena R.K."/>
            <person name="Ji Y."/>
            <person name="Li M."/>
            <person name="Yan X."/>
            <person name="He Y."/>
            <person name="Liu Y."/>
            <person name="Wang X."/>
            <person name="Xiang C."/>
            <person name="Varshney R.K."/>
            <person name="Ding H."/>
            <person name="Gao S."/>
            <person name="Zong X."/>
        </authorList>
    </citation>
    <scope>NUCLEOTIDE SEQUENCE [LARGE SCALE GENOMIC DNA]</scope>
    <source>
        <strain evidence="1 2">cv. Zhongwan 6</strain>
    </source>
</reference>
<dbReference type="Proteomes" id="UP001058974">
    <property type="component" value="Chromosome 3"/>
</dbReference>
<proteinExistence type="predicted"/>
<dbReference type="AlphaFoldDB" id="A0A9D4XUI5"/>
<dbReference type="Gramene" id="Psat03G0289800-T1">
    <property type="protein sequence ID" value="KAI5427661.1"/>
    <property type="gene ID" value="KIW84_032898"/>
</dbReference>
<protein>
    <submittedName>
        <fullName evidence="1">Uncharacterized protein</fullName>
    </submittedName>
</protein>
<dbReference type="EMBL" id="JAMSHJ010000003">
    <property type="protein sequence ID" value="KAI5427661.1"/>
    <property type="molecule type" value="Genomic_DNA"/>
</dbReference>